<sequence>TSSHYHQLKKDTNEATKTLYHPRYSPPYPSFIILLHIPLLAEDKNTFYIIMPSKLALGRA</sequence>
<dbReference type="VEuPathDB" id="FungiDB:ASPNIDRAFT2_143825"/>
<evidence type="ECO:0000313" key="1">
    <source>
        <dbReference type="EMBL" id="EHA26834.1"/>
    </source>
</evidence>
<reference evidence="1 2" key="1">
    <citation type="journal article" date="2011" name="Genome Res.">
        <title>Comparative genomics of citric-acid-producing Aspergillus niger ATCC 1015 versus enzyme-producing CBS 513.88.</title>
        <authorList>
            <person name="Andersen M.R."/>
            <person name="Salazar M.P."/>
            <person name="Schaap P.J."/>
            <person name="van de Vondervoort P.J."/>
            <person name="Culley D."/>
            <person name="Thykaer J."/>
            <person name="Frisvad J.C."/>
            <person name="Nielsen K.F."/>
            <person name="Albang R."/>
            <person name="Albermann K."/>
            <person name="Berka R.M."/>
            <person name="Braus G.H."/>
            <person name="Braus-Stromeyer S.A."/>
            <person name="Corrochano L.M."/>
            <person name="Dai Z."/>
            <person name="van Dijck P.W."/>
            <person name="Hofmann G."/>
            <person name="Lasure L.L."/>
            <person name="Magnuson J.K."/>
            <person name="Menke H."/>
            <person name="Meijer M."/>
            <person name="Meijer S.L."/>
            <person name="Nielsen J.B."/>
            <person name="Nielsen M.L."/>
            <person name="van Ooyen A.J."/>
            <person name="Pel H.J."/>
            <person name="Poulsen L."/>
            <person name="Samson R.A."/>
            <person name="Stam H."/>
            <person name="Tsang A."/>
            <person name="van den Brink J.M."/>
            <person name="Atkins A."/>
            <person name="Aerts A."/>
            <person name="Shapiro H."/>
            <person name="Pangilinan J."/>
            <person name="Salamov A."/>
            <person name="Lou Y."/>
            <person name="Lindquist E."/>
            <person name="Lucas S."/>
            <person name="Grimwood J."/>
            <person name="Grigoriev I.V."/>
            <person name="Kubicek C.P."/>
            <person name="Martinez D."/>
            <person name="van Peij N.N."/>
            <person name="Roubos J.A."/>
            <person name="Nielsen J."/>
            <person name="Baker S.E."/>
        </authorList>
    </citation>
    <scope>NUCLEOTIDE SEQUENCE [LARGE SCALE GENOMIC DNA]</scope>
    <source>
        <strain evidence="2">ATCC 1015 / CBS 113.46 / FGSC A1144 / LSHB Ac4 / NCTC 3858a / NRRL 328 / USDA 3528.7</strain>
    </source>
</reference>
<dbReference type="AlphaFoldDB" id="G3XTW1"/>
<dbReference type="Proteomes" id="UP000009038">
    <property type="component" value="Unassembled WGS sequence"/>
</dbReference>
<dbReference type="SUPFAM" id="SSF55315">
    <property type="entry name" value="L30e-like"/>
    <property type="match status" value="1"/>
</dbReference>
<accession>G3XTW1</accession>
<dbReference type="STRING" id="380704.G3XTW1"/>
<dbReference type="InterPro" id="IPR029064">
    <property type="entry name" value="Ribosomal_eL30-like_sf"/>
</dbReference>
<gene>
    <name evidence="1" type="ORF">ASPNIDRAFT_143825</name>
</gene>
<dbReference type="HOGENOM" id="CLU_2947951_0_0_1"/>
<organism evidence="1 2">
    <name type="scientific">Aspergillus niger (strain ATCC 1015 / CBS 113.46 / FGSC A1144 / LSHB Ac4 / NCTC 3858a / NRRL 328 / USDA 3528.7)</name>
    <dbReference type="NCBI Taxonomy" id="380704"/>
    <lineage>
        <taxon>Eukaryota</taxon>
        <taxon>Fungi</taxon>
        <taxon>Dikarya</taxon>
        <taxon>Ascomycota</taxon>
        <taxon>Pezizomycotina</taxon>
        <taxon>Eurotiomycetes</taxon>
        <taxon>Eurotiomycetidae</taxon>
        <taxon>Eurotiales</taxon>
        <taxon>Aspergillaceae</taxon>
        <taxon>Aspergillus</taxon>
        <taxon>Aspergillus subgen. Circumdati</taxon>
    </lineage>
</organism>
<dbReference type="Gene3D" id="3.30.1330.30">
    <property type="match status" value="1"/>
</dbReference>
<name>G3XTW1_ASPNA</name>
<dbReference type="EMBL" id="ACJE01000004">
    <property type="protein sequence ID" value="EHA26834.1"/>
    <property type="molecule type" value="Genomic_DNA"/>
</dbReference>
<feature type="non-terminal residue" evidence="1">
    <location>
        <position position="60"/>
    </location>
</feature>
<proteinExistence type="predicted"/>
<feature type="non-terminal residue" evidence="1">
    <location>
        <position position="1"/>
    </location>
</feature>
<evidence type="ECO:0000313" key="2">
    <source>
        <dbReference type="Proteomes" id="UP000009038"/>
    </source>
</evidence>
<protein>
    <submittedName>
        <fullName evidence="1">Uncharacterized protein</fullName>
    </submittedName>
</protein>
<comment type="caution">
    <text evidence="1">The sequence shown here is derived from an EMBL/GenBank/DDBJ whole genome shotgun (WGS) entry which is preliminary data.</text>
</comment>